<feature type="region of interest" description="Disordered" evidence="1">
    <location>
        <begin position="94"/>
        <end position="126"/>
    </location>
</feature>
<evidence type="ECO:0000313" key="3">
    <source>
        <dbReference type="WBParaSite" id="PSAMB.scaffold107size78742.g2022.t1"/>
    </source>
</evidence>
<name>A0A914ULL0_9BILA</name>
<keyword evidence="2" id="KW-1185">Reference proteome</keyword>
<dbReference type="AlphaFoldDB" id="A0A914ULL0"/>
<accession>A0A914ULL0</accession>
<feature type="compositionally biased region" description="Polar residues" evidence="1">
    <location>
        <begin position="113"/>
        <end position="126"/>
    </location>
</feature>
<reference evidence="3" key="1">
    <citation type="submission" date="2022-11" db="UniProtKB">
        <authorList>
            <consortium name="WormBaseParasite"/>
        </authorList>
    </citation>
    <scope>IDENTIFICATION</scope>
</reference>
<dbReference type="WBParaSite" id="PSAMB.scaffold107size78742.g2022.t1">
    <property type="protein sequence ID" value="PSAMB.scaffold107size78742.g2022.t1"/>
    <property type="gene ID" value="PSAMB.scaffold107size78742.g2022"/>
</dbReference>
<feature type="compositionally biased region" description="Low complexity" evidence="1">
    <location>
        <begin position="94"/>
        <end position="103"/>
    </location>
</feature>
<organism evidence="2 3">
    <name type="scientific">Plectus sambesii</name>
    <dbReference type="NCBI Taxonomy" id="2011161"/>
    <lineage>
        <taxon>Eukaryota</taxon>
        <taxon>Metazoa</taxon>
        <taxon>Ecdysozoa</taxon>
        <taxon>Nematoda</taxon>
        <taxon>Chromadorea</taxon>
        <taxon>Plectida</taxon>
        <taxon>Plectina</taxon>
        <taxon>Plectoidea</taxon>
        <taxon>Plectidae</taxon>
        <taxon>Plectus</taxon>
    </lineage>
</organism>
<dbReference type="Proteomes" id="UP000887566">
    <property type="component" value="Unplaced"/>
</dbReference>
<evidence type="ECO:0000256" key="1">
    <source>
        <dbReference type="SAM" id="MobiDB-lite"/>
    </source>
</evidence>
<sequence length="215" mass="23407">MARVQSLSPLNVPSTAVFQPRCSAITTATTAVAVVASTHRPVVMQSFANIESLIGLSSDRSADRRAFHDLSLFQSPNNHAQSSSIDVDSFSSQVRSASSAQQSNDANKIDFGTSPNHSVNNSNGLNTDDEFSRAGLESFGRIEGLLVATDDHRQHLDGGGRAGYSPISTVTDLFVRVVTCSYDFAEMWATDEKRVQREDFEKYCSVYVRPSSMSE</sequence>
<proteinExistence type="predicted"/>
<protein>
    <submittedName>
        <fullName evidence="3">Uncharacterized protein</fullName>
    </submittedName>
</protein>
<evidence type="ECO:0000313" key="2">
    <source>
        <dbReference type="Proteomes" id="UP000887566"/>
    </source>
</evidence>